<reference evidence="11" key="1">
    <citation type="submission" date="2021-12" db="EMBL/GenBank/DDBJ databases">
        <authorList>
            <person name="King R."/>
        </authorList>
    </citation>
    <scope>NUCLEOTIDE SEQUENCE</scope>
</reference>
<keyword evidence="4 10" id="KW-0812">Transmembrane</keyword>
<keyword evidence="5" id="KW-0552">Olfaction</keyword>
<dbReference type="GO" id="GO:0005549">
    <property type="term" value="F:odorant binding"/>
    <property type="evidence" value="ECO:0007669"/>
    <property type="project" value="InterPro"/>
</dbReference>
<evidence type="ECO:0000256" key="6">
    <source>
        <dbReference type="ARBA" id="ARBA00022989"/>
    </source>
</evidence>
<evidence type="ECO:0000256" key="3">
    <source>
        <dbReference type="ARBA" id="ARBA00022606"/>
    </source>
</evidence>
<dbReference type="OrthoDB" id="7358226at2759"/>
<keyword evidence="2" id="KW-1003">Cell membrane</keyword>
<dbReference type="InterPro" id="IPR004117">
    <property type="entry name" value="7tm6_olfct_rcpt"/>
</dbReference>
<name>A0A9N9WAI0_9NEOP</name>
<evidence type="ECO:0000256" key="7">
    <source>
        <dbReference type="ARBA" id="ARBA00023136"/>
    </source>
</evidence>
<evidence type="ECO:0000256" key="10">
    <source>
        <dbReference type="SAM" id="Phobius"/>
    </source>
</evidence>
<dbReference type="PANTHER" id="PTHR21137:SF35">
    <property type="entry name" value="ODORANT RECEPTOR 19A-RELATED"/>
    <property type="match status" value="1"/>
</dbReference>
<accession>A0A9N9WAI0</accession>
<comment type="subcellular location">
    <subcellularLocation>
        <location evidence="1">Cell membrane</location>
        <topology evidence="1">Multi-pass membrane protein</topology>
    </subcellularLocation>
</comment>
<evidence type="ECO:0000256" key="2">
    <source>
        <dbReference type="ARBA" id="ARBA00022475"/>
    </source>
</evidence>
<evidence type="ECO:0000313" key="11">
    <source>
        <dbReference type="EMBL" id="CAG9785494.1"/>
    </source>
</evidence>
<feature type="transmembrane region" description="Helical" evidence="10">
    <location>
        <begin position="32"/>
        <end position="53"/>
    </location>
</feature>
<sequence length="258" mass="29242">MTGSQRSELVSTILQFVGDTGLRMGAKNHVHWLAETVACIYIIIYTMEIIAVVNVRHDSIKFFEYIKDLSLGGIGIIKLISLRRNHHRWHLLLEKATNIEKDQLEWQSKCENDSKDDSFAFSEYISDYSKKFQLTSKVLSYTYKITLVVYVSSPFLEYGYRKFFGGGTDDLPHILPSCSPLDDYSFAGYSSINQGQGPYGAAYWSLSPGVRKQLTILAMGMSSPCKLYAGPFISLNLPSFVQVLRTAYSYYALIKNKK</sequence>
<dbReference type="EMBL" id="OU893345">
    <property type="protein sequence ID" value="CAG9785494.1"/>
    <property type="molecule type" value="Genomic_DNA"/>
</dbReference>
<evidence type="ECO:0008006" key="13">
    <source>
        <dbReference type="Google" id="ProtNLM"/>
    </source>
</evidence>
<keyword evidence="8" id="KW-0675">Receptor</keyword>
<evidence type="ECO:0000256" key="5">
    <source>
        <dbReference type="ARBA" id="ARBA00022725"/>
    </source>
</evidence>
<dbReference type="Proteomes" id="UP001153714">
    <property type="component" value="Chromosome 14"/>
</dbReference>
<dbReference type="GO" id="GO:0005886">
    <property type="term" value="C:plasma membrane"/>
    <property type="evidence" value="ECO:0007669"/>
    <property type="project" value="UniProtKB-SubCell"/>
</dbReference>
<keyword evidence="12" id="KW-1185">Reference proteome</keyword>
<dbReference type="PANTHER" id="PTHR21137">
    <property type="entry name" value="ODORANT RECEPTOR"/>
    <property type="match status" value="1"/>
</dbReference>
<keyword evidence="9" id="KW-0807">Transducer</keyword>
<protein>
    <recommendedName>
        <fullName evidence="13">Odorant receptor</fullName>
    </recommendedName>
</protein>
<gene>
    <name evidence="11" type="ORF">DIATSA_LOCUS3523</name>
</gene>
<reference evidence="11" key="2">
    <citation type="submission" date="2022-10" db="EMBL/GenBank/DDBJ databases">
        <authorList>
            <consortium name="ENA_rothamsted_submissions"/>
            <consortium name="culmorum"/>
            <person name="King R."/>
        </authorList>
    </citation>
    <scope>NUCLEOTIDE SEQUENCE</scope>
</reference>
<proteinExistence type="predicted"/>
<keyword evidence="6 10" id="KW-1133">Transmembrane helix</keyword>
<evidence type="ECO:0000256" key="4">
    <source>
        <dbReference type="ARBA" id="ARBA00022692"/>
    </source>
</evidence>
<evidence type="ECO:0000313" key="12">
    <source>
        <dbReference type="Proteomes" id="UP001153714"/>
    </source>
</evidence>
<dbReference type="GO" id="GO:0004984">
    <property type="term" value="F:olfactory receptor activity"/>
    <property type="evidence" value="ECO:0007669"/>
    <property type="project" value="InterPro"/>
</dbReference>
<organism evidence="11 12">
    <name type="scientific">Diatraea saccharalis</name>
    <name type="common">sugarcane borer</name>
    <dbReference type="NCBI Taxonomy" id="40085"/>
    <lineage>
        <taxon>Eukaryota</taxon>
        <taxon>Metazoa</taxon>
        <taxon>Ecdysozoa</taxon>
        <taxon>Arthropoda</taxon>
        <taxon>Hexapoda</taxon>
        <taxon>Insecta</taxon>
        <taxon>Pterygota</taxon>
        <taxon>Neoptera</taxon>
        <taxon>Endopterygota</taxon>
        <taxon>Lepidoptera</taxon>
        <taxon>Glossata</taxon>
        <taxon>Ditrysia</taxon>
        <taxon>Pyraloidea</taxon>
        <taxon>Crambidae</taxon>
        <taxon>Crambinae</taxon>
        <taxon>Diatraea</taxon>
    </lineage>
</organism>
<keyword evidence="3" id="KW-0716">Sensory transduction</keyword>
<evidence type="ECO:0000256" key="8">
    <source>
        <dbReference type="ARBA" id="ARBA00023170"/>
    </source>
</evidence>
<evidence type="ECO:0000256" key="1">
    <source>
        <dbReference type="ARBA" id="ARBA00004651"/>
    </source>
</evidence>
<dbReference type="GO" id="GO:0007165">
    <property type="term" value="P:signal transduction"/>
    <property type="evidence" value="ECO:0007669"/>
    <property type="project" value="UniProtKB-KW"/>
</dbReference>
<evidence type="ECO:0000256" key="9">
    <source>
        <dbReference type="ARBA" id="ARBA00023224"/>
    </source>
</evidence>
<dbReference type="AlphaFoldDB" id="A0A9N9WAI0"/>
<keyword evidence="7 10" id="KW-0472">Membrane</keyword>